<proteinExistence type="predicted"/>
<organism evidence="1 2">
    <name type="scientific">Kineococcus glutinatus</name>
    <dbReference type="NCBI Taxonomy" id="1070872"/>
    <lineage>
        <taxon>Bacteria</taxon>
        <taxon>Bacillati</taxon>
        <taxon>Actinomycetota</taxon>
        <taxon>Actinomycetes</taxon>
        <taxon>Kineosporiales</taxon>
        <taxon>Kineosporiaceae</taxon>
        <taxon>Kineococcus</taxon>
    </lineage>
</organism>
<reference evidence="2" key="1">
    <citation type="journal article" date="2019" name="Int. J. Syst. Evol. Microbiol.">
        <title>The Global Catalogue of Microorganisms (GCM) 10K type strain sequencing project: providing services to taxonomists for standard genome sequencing and annotation.</title>
        <authorList>
            <consortium name="The Broad Institute Genomics Platform"/>
            <consortium name="The Broad Institute Genome Sequencing Center for Infectious Disease"/>
            <person name="Wu L."/>
            <person name="Ma J."/>
        </authorList>
    </citation>
    <scope>NUCLEOTIDE SEQUENCE [LARGE SCALE GENOMIC DNA]</scope>
    <source>
        <strain evidence="2">JCM 18126</strain>
    </source>
</reference>
<dbReference type="RefSeq" id="WP_345710878.1">
    <property type="nucleotide sequence ID" value="NZ_BAABIL010000065.1"/>
</dbReference>
<gene>
    <name evidence="1" type="ORF">GCM10023225_06310</name>
</gene>
<keyword evidence="2" id="KW-1185">Reference proteome</keyword>
<name>A0ABP9HAW9_9ACTN</name>
<evidence type="ECO:0000313" key="1">
    <source>
        <dbReference type="EMBL" id="GAA4965933.1"/>
    </source>
</evidence>
<protein>
    <submittedName>
        <fullName evidence="1">Uncharacterized protein</fullName>
    </submittedName>
</protein>
<dbReference type="EMBL" id="BAABIL010000065">
    <property type="protein sequence ID" value="GAA4965933.1"/>
    <property type="molecule type" value="Genomic_DNA"/>
</dbReference>
<accession>A0ABP9HAW9</accession>
<evidence type="ECO:0000313" key="2">
    <source>
        <dbReference type="Proteomes" id="UP001501195"/>
    </source>
</evidence>
<sequence>MSELPSDERARWREQRRQAAADRAGVHERALERETARARELLAEFVAELRRRGVPPVELRATDGGARYRTGLRGWYLKQDGTLGVTCEGGYYVLAVPRSLRARLTGVRLLPADPPLQVGRGARDGESVELAELLRKRLAEHAPPG</sequence>
<dbReference type="Proteomes" id="UP001501195">
    <property type="component" value="Unassembled WGS sequence"/>
</dbReference>
<comment type="caution">
    <text evidence="1">The sequence shown here is derived from an EMBL/GenBank/DDBJ whole genome shotgun (WGS) entry which is preliminary data.</text>
</comment>